<dbReference type="RefSeq" id="WP_088621314.1">
    <property type="nucleotide sequence ID" value="NZ_CP022129.1"/>
</dbReference>
<dbReference type="InterPro" id="IPR005094">
    <property type="entry name" value="Endonuclease_MobA/VirD2"/>
</dbReference>
<feature type="compositionally biased region" description="Basic and acidic residues" evidence="1">
    <location>
        <begin position="390"/>
        <end position="400"/>
    </location>
</feature>
<dbReference type="EMBL" id="CP022129">
    <property type="protein sequence ID" value="ASF48447.1"/>
    <property type="molecule type" value="Genomic_DNA"/>
</dbReference>
<evidence type="ECO:0000313" key="4">
    <source>
        <dbReference type="Proteomes" id="UP000197019"/>
    </source>
</evidence>
<dbReference type="Pfam" id="PF03432">
    <property type="entry name" value="Relaxase"/>
    <property type="match status" value="1"/>
</dbReference>
<dbReference type="AlphaFoldDB" id="A0A1Z4C4G8"/>
<protein>
    <submittedName>
        <fullName evidence="3">Mobilization protein</fullName>
    </submittedName>
</protein>
<evidence type="ECO:0000259" key="2">
    <source>
        <dbReference type="Pfam" id="PF03432"/>
    </source>
</evidence>
<dbReference type="KEGG" id="mpsy:CEK71_21625"/>
<sequence length="743" mass="84576">MHIKFLNHGKGNAAKASAYLLDKFDHLGNIRAGIEVLQGDATTFNAICDASPHLWKYTSGVIAWSKDDAPTDEQIREVLTDFEQHAFSGLDPSQYHLFAVQHTDDDGSKHIHVLVPRLDLQSGKSLNIAPPGHEKHFDSLRDYFNTKYQWSRPDDLLLMHTTQEPNHVAKLNKHAKNILSSQELETLPKKQFCKAIDNYVQTLLKTQTAENRADIVACITQLDGIDSIKPSKEFLTVTLNNGNKHRLKGDFYHEKFEIGSYSEHLRAAAASRPTPSELAAALQDADQLRATYRAKRAAYNQQHLSFAKSTTNDNSPRIAYKLDFDRDRESITPSHKNAVSELYGANRGTSGKLSEYRYCGNFESDIEHRFVFNLNSGSTNPYQQPVAEHLHRQTEFEQEHPSPSTASHSKAKRTDREPPTNADYRKTEQPESELHSSGSMDIHSVDALNDFLSGLSIQFKSKNHRSAARNDTAEFTGNNKPNQLLEQFKTEVSHADRDRPIFNGTKRLIESTKQLVSRAKRSLESTGQFIKEHFDRIQRSRAELKNPTQTTTSIDFSTANRAIQDRTGQLFRAVTTSVSGKLENPIDHAINQSIKSTGFEQHCQGFSKNRIETNADDHWYTTGRHRESTLEDIATQSTRILVQGLRAAERADQHTWESCRKIDRINKQLERLETVVDEIRLKPKPATDFSRLRSDGYYPDYVSYHKKICEKQQQAYENNNPIQVIENIKEKLESIQEYMSQAV</sequence>
<evidence type="ECO:0000256" key="1">
    <source>
        <dbReference type="SAM" id="MobiDB-lite"/>
    </source>
</evidence>
<reference evidence="3 4" key="1">
    <citation type="submission" date="2017-06" db="EMBL/GenBank/DDBJ databases">
        <title>Genome Sequencing of the methanotroph Methylovulum psychrotolerants str. HV10-M2 isolated from a high-altitude environment.</title>
        <authorList>
            <person name="Mateos-Rivera A."/>
        </authorList>
    </citation>
    <scope>NUCLEOTIDE SEQUENCE [LARGE SCALE GENOMIC DNA]</scope>
    <source>
        <strain evidence="3 4">HV10_M2</strain>
    </source>
</reference>
<feature type="region of interest" description="Disordered" evidence="1">
    <location>
        <begin position="390"/>
        <end position="438"/>
    </location>
</feature>
<proteinExistence type="predicted"/>
<name>A0A1Z4C4G8_9GAMM</name>
<dbReference type="OrthoDB" id="5351104at2"/>
<feature type="compositionally biased region" description="Basic and acidic residues" evidence="1">
    <location>
        <begin position="412"/>
        <end position="434"/>
    </location>
</feature>
<dbReference type="Proteomes" id="UP000197019">
    <property type="component" value="Chromosome"/>
</dbReference>
<accession>A0A1Z4C4G8</accession>
<feature type="domain" description="MobA/VirD2-like nuclease" evidence="2">
    <location>
        <begin position="57"/>
        <end position="149"/>
    </location>
</feature>
<organism evidence="3 4">
    <name type="scientific">Methylovulum psychrotolerans</name>
    <dbReference type="NCBI Taxonomy" id="1704499"/>
    <lineage>
        <taxon>Bacteria</taxon>
        <taxon>Pseudomonadati</taxon>
        <taxon>Pseudomonadota</taxon>
        <taxon>Gammaproteobacteria</taxon>
        <taxon>Methylococcales</taxon>
        <taxon>Methylococcaceae</taxon>
        <taxon>Methylovulum</taxon>
    </lineage>
</organism>
<gene>
    <name evidence="3" type="ORF">CEK71_21625</name>
</gene>
<evidence type="ECO:0000313" key="3">
    <source>
        <dbReference type="EMBL" id="ASF48447.1"/>
    </source>
</evidence>
<keyword evidence="4" id="KW-1185">Reference proteome</keyword>